<feature type="coiled-coil region" evidence="1">
    <location>
        <begin position="166"/>
        <end position="193"/>
    </location>
</feature>
<evidence type="ECO:0000256" key="1">
    <source>
        <dbReference type="SAM" id="Coils"/>
    </source>
</evidence>
<dbReference type="PANTHER" id="PTHR38443:SF2">
    <property type="entry name" value="NON-HEMOLYTIC ENTEROTOXIN LYTIC COMPONENT L1"/>
    <property type="match status" value="1"/>
</dbReference>
<name>A0A511MYJ5_DEIC1</name>
<dbReference type="Proteomes" id="UP000321306">
    <property type="component" value="Unassembled WGS sequence"/>
</dbReference>
<evidence type="ECO:0000313" key="4">
    <source>
        <dbReference type="Proteomes" id="UP000321306"/>
    </source>
</evidence>
<feature type="transmembrane region" description="Helical" evidence="2">
    <location>
        <begin position="199"/>
        <end position="217"/>
    </location>
</feature>
<dbReference type="RefSeq" id="WP_146883157.1">
    <property type="nucleotide sequence ID" value="NZ_BJXB01000004.1"/>
</dbReference>
<dbReference type="SUPFAM" id="SSF58100">
    <property type="entry name" value="Bacterial hemolysins"/>
    <property type="match status" value="1"/>
</dbReference>
<dbReference type="AlphaFoldDB" id="A0A511MYJ5"/>
<gene>
    <name evidence="3" type="ORF">DC3_13000</name>
</gene>
<dbReference type="Pfam" id="PF05791">
    <property type="entry name" value="Bacillus_HBL"/>
    <property type="match status" value="1"/>
</dbReference>
<dbReference type="EMBL" id="BJXB01000004">
    <property type="protein sequence ID" value="GEM45665.1"/>
    <property type="molecule type" value="Genomic_DNA"/>
</dbReference>
<dbReference type="PANTHER" id="PTHR38443">
    <property type="match status" value="1"/>
</dbReference>
<feature type="transmembrane region" description="Helical" evidence="2">
    <location>
        <begin position="223"/>
        <end position="245"/>
    </location>
</feature>
<dbReference type="GO" id="GO:0016020">
    <property type="term" value="C:membrane"/>
    <property type="evidence" value="ECO:0007669"/>
    <property type="project" value="InterPro"/>
</dbReference>
<evidence type="ECO:0000313" key="3">
    <source>
        <dbReference type="EMBL" id="GEM45665.1"/>
    </source>
</evidence>
<organism evidence="3 4">
    <name type="scientific">Deinococcus cellulosilyticus (strain DSM 18568 / NBRC 106333 / KACC 11606 / 5516J-15)</name>
    <dbReference type="NCBI Taxonomy" id="1223518"/>
    <lineage>
        <taxon>Bacteria</taxon>
        <taxon>Thermotogati</taxon>
        <taxon>Deinococcota</taxon>
        <taxon>Deinococci</taxon>
        <taxon>Deinococcales</taxon>
        <taxon>Deinococcaceae</taxon>
        <taxon>Deinococcus</taxon>
    </lineage>
</organism>
<evidence type="ECO:0000256" key="2">
    <source>
        <dbReference type="SAM" id="Phobius"/>
    </source>
</evidence>
<keyword evidence="1" id="KW-0175">Coiled coil</keyword>
<keyword evidence="2" id="KW-1133">Transmembrane helix</keyword>
<dbReference type="Gene3D" id="1.20.1170.10">
    <property type="match status" value="1"/>
</dbReference>
<accession>A0A511MYJ5</accession>
<keyword evidence="2" id="KW-0472">Membrane</keyword>
<keyword evidence="4" id="KW-1185">Reference proteome</keyword>
<sequence length="374" mass="40247">MLAPDPSRVIDQLTANFNAQNSITVWVQALQNVNISPVLDPEPSWYTQLEGTIKSSQADALPWLTEFSPQLGAQTSQMIINYATLFQQAAQLVQPILKTIATQQNGTPTADQQKTLQQLFAHLKATSDQNAVTLSSLQKGLDGYVAQVSQNNTTLKTYLDDIINAEGEAAKKIEQVQAQLQALQIKLAQDSTKATNSSISYGTSTFGVIAGMTFGLALSGGVIALGGFAVSILSIGAAVTFEILYSADVKRDLDAIADAMSELSEDQLQLTLLQGLKFNLDTLDQINVQAQEGNNQLTDLWTNTSELLDALLDTLVQPQINVTTIKALTTLNDAAAAWQKLSDFATRVQQVSLQVPAPIQLPQVVVGQNQPVAH</sequence>
<keyword evidence="2" id="KW-0812">Transmembrane</keyword>
<proteinExistence type="predicted"/>
<protein>
    <submittedName>
        <fullName evidence="3">Uncharacterized protein</fullName>
    </submittedName>
</protein>
<comment type="caution">
    <text evidence="3">The sequence shown here is derived from an EMBL/GenBank/DDBJ whole genome shotgun (WGS) entry which is preliminary data.</text>
</comment>
<dbReference type="InterPro" id="IPR008414">
    <property type="entry name" value="HBL"/>
</dbReference>
<dbReference type="InterPro" id="IPR052785">
    <property type="entry name" value="Enterotoxin_cmpnt"/>
</dbReference>
<reference evidence="3 4" key="1">
    <citation type="submission" date="2019-07" db="EMBL/GenBank/DDBJ databases">
        <title>Whole genome shotgun sequence of Deinococcus cellulosilyticus NBRC 106333.</title>
        <authorList>
            <person name="Hosoyama A."/>
            <person name="Uohara A."/>
            <person name="Ohji S."/>
            <person name="Ichikawa N."/>
        </authorList>
    </citation>
    <scope>NUCLEOTIDE SEQUENCE [LARGE SCALE GENOMIC DNA]</scope>
    <source>
        <strain evidence="3 4">NBRC 106333</strain>
    </source>
</reference>